<proteinExistence type="predicted"/>
<sequence length="52" mass="6230">KIDLTTELQTFNNLATNHTLCRVFYNGKKMEATIEVIDWEERNYDYELGIFK</sequence>
<gene>
    <name evidence="1" type="ORF">EZS27_028734</name>
</gene>
<dbReference type="EMBL" id="SNRY01003257">
    <property type="protein sequence ID" value="KAA6321633.1"/>
    <property type="molecule type" value="Genomic_DNA"/>
</dbReference>
<evidence type="ECO:0000313" key="1">
    <source>
        <dbReference type="EMBL" id="KAA6321633.1"/>
    </source>
</evidence>
<dbReference type="AlphaFoldDB" id="A0A5J4QLZ8"/>
<feature type="non-terminal residue" evidence="1">
    <location>
        <position position="1"/>
    </location>
</feature>
<reference evidence="1" key="1">
    <citation type="submission" date="2019-03" db="EMBL/GenBank/DDBJ databases">
        <title>Single cell metagenomics reveals metabolic interactions within the superorganism composed of flagellate Streblomastix strix and complex community of Bacteroidetes bacteria on its surface.</title>
        <authorList>
            <person name="Treitli S.C."/>
            <person name="Kolisko M."/>
            <person name="Husnik F."/>
            <person name="Keeling P."/>
            <person name="Hampl V."/>
        </authorList>
    </citation>
    <scope>NUCLEOTIDE SEQUENCE</scope>
    <source>
        <strain evidence="1">STM</strain>
    </source>
</reference>
<protein>
    <submittedName>
        <fullName evidence="1">Uncharacterized protein</fullName>
    </submittedName>
</protein>
<organism evidence="1">
    <name type="scientific">termite gut metagenome</name>
    <dbReference type="NCBI Taxonomy" id="433724"/>
    <lineage>
        <taxon>unclassified sequences</taxon>
        <taxon>metagenomes</taxon>
        <taxon>organismal metagenomes</taxon>
    </lineage>
</organism>
<accession>A0A5J4QLZ8</accession>
<name>A0A5J4QLZ8_9ZZZZ</name>
<comment type="caution">
    <text evidence="1">The sequence shown here is derived from an EMBL/GenBank/DDBJ whole genome shotgun (WGS) entry which is preliminary data.</text>
</comment>